<evidence type="ECO:0000313" key="1">
    <source>
        <dbReference type="EMBL" id="MSS91271.1"/>
    </source>
</evidence>
<proteinExistence type="predicted"/>
<keyword evidence="2" id="KW-1185">Reference proteome</keyword>
<comment type="caution">
    <text evidence="1">The sequence shown here is derived from an EMBL/GenBank/DDBJ whole genome shotgun (WGS) entry which is preliminary data.</text>
</comment>
<evidence type="ECO:0000313" key="2">
    <source>
        <dbReference type="Proteomes" id="UP000436047"/>
    </source>
</evidence>
<reference evidence="1 2" key="1">
    <citation type="submission" date="2019-08" db="EMBL/GenBank/DDBJ databases">
        <title>In-depth cultivation of the pig gut microbiome towards novel bacterial diversity and tailored functional studies.</title>
        <authorList>
            <person name="Wylensek D."/>
            <person name="Hitch T.C.A."/>
            <person name="Clavel T."/>
        </authorList>
    </citation>
    <scope>NUCLEOTIDE SEQUENCE [LARGE SCALE GENOMIC DNA]</scope>
    <source>
        <strain evidence="1 2">WCA-389-WT-23B</strain>
    </source>
</reference>
<dbReference type="Proteomes" id="UP000436047">
    <property type="component" value="Unassembled WGS sequence"/>
</dbReference>
<name>A0A6N7W7N3_9FIRM</name>
<dbReference type="AlphaFoldDB" id="A0A6N7W7N3"/>
<protein>
    <submittedName>
        <fullName evidence="1">Uncharacterized protein</fullName>
    </submittedName>
</protein>
<dbReference type="RefSeq" id="WP_154467608.1">
    <property type="nucleotide sequence ID" value="NZ_VUMI01000061.1"/>
</dbReference>
<sequence length="160" mass="17306">MYLDFKYYQTEYGGEVFESEEAFQRYARKAERRVDASTYGKLSFAFPAAEKDAAAVKDCICELAEFLYRVNQLQAAASDSVGVVKQADGTVKGKVVTSVTSGSESQGYSAGGGIATIESDAAKDRKVFDMAVYSIIRDGLSDVPDANGVNLLYAGTYPVR</sequence>
<gene>
    <name evidence="1" type="ORF">FYJ45_24455</name>
</gene>
<accession>A0A6N7W7N3</accession>
<organism evidence="1 2">
    <name type="scientific">Eisenbergiella porci</name>
    <dbReference type="NCBI Taxonomy" id="2652274"/>
    <lineage>
        <taxon>Bacteria</taxon>
        <taxon>Bacillati</taxon>
        <taxon>Bacillota</taxon>
        <taxon>Clostridia</taxon>
        <taxon>Lachnospirales</taxon>
        <taxon>Lachnospiraceae</taxon>
        <taxon>Eisenbergiella</taxon>
    </lineage>
</organism>
<dbReference type="GeneID" id="86056158"/>
<dbReference type="EMBL" id="VUMI01000061">
    <property type="protein sequence ID" value="MSS91271.1"/>
    <property type="molecule type" value="Genomic_DNA"/>
</dbReference>